<dbReference type="InterPro" id="IPR024655">
    <property type="entry name" value="Asl1_glyco_hydro_catalytic"/>
</dbReference>
<keyword evidence="1" id="KW-0732">Signal</keyword>
<evidence type="ECO:0000313" key="4">
    <source>
        <dbReference type="Proteomes" id="UP000663850"/>
    </source>
</evidence>
<evidence type="ECO:0000313" key="3">
    <source>
        <dbReference type="EMBL" id="CAE6522193.1"/>
    </source>
</evidence>
<feature type="signal peptide" evidence="1">
    <location>
        <begin position="1"/>
        <end position="22"/>
    </location>
</feature>
<accession>A0A8H3DDY8</accession>
<dbReference type="EMBL" id="CAJMWZ010006442">
    <property type="protein sequence ID" value="CAE6522193.1"/>
    <property type="molecule type" value="Genomic_DNA"/>
</dbReference>
<dbReference type="InterPro" id="IPR053183">
    <property type="entry name" value="ASL1"/>
</dbReference>
<dbReference type="AlphaFoldDB" id="A0A8H3DDY8"/>
<dbReference type="Pfam" id="PF11790">
    <property type="entry name" value="Glyco_hydro_cc"/>
    <property type="match status" value="1"/>
</dbReference>
<protein>
    <recommendedName>
        <fullName evidence="2">Asl1-like glycosyl hydrolase catalytic domain-containing protein</fullName>
    </recommendedName>
</protein>
<dbReference type="SUPFAM" id="SSF51445">
    <property type="entry name" value="(Trans)glycosidases"/>
    <property type="match status" value="1"/>
</dbReference>
<dbReference type="Gene3D" id="3.20.20.80">
    <property type="entry name" value="Glycosidases"/>
    <property type="match status" value="1"/>
</dbReference>
<dbReference type="GO" id="GO:0009277">
    <property type="term" value="C:fungal-type cell wall"/>
    <property type="evidence" value="ECO:0007669"/>
    <property type="project" value="TreeGrafter"/>
</dbReference>
<reference evidence="3" key="1">
    <citation type="submission" date="2021-01" db="EMBL/GenBank/DDBJ databases">
        <authorList>
            <person name="Kaushik A."/>
        </authorList>
    </citation>
    <scope>NUCLEOTIDE SEQUENCE</scope>
    <source>
        <strain evidence="3">Type strain: AG8-Rh-89/</strain>
    </source>
</reference>
<comment type="caution">
    <text evidence="3">The sequence shown here is derived from an EMBL/GenBank/DDBJ whole genome shotgun (WGS) entry which is preliminary data.</text>
</comment>
<proteinExistence type="predicted"/>
<dbReference type="InterPro" id="IPR017853">
    <property type="entry name" value="GH"/>
</dbReference>
<sequence>MSWVSKLTTLAIALFTMGPPQGKRGLAWPWYNEKTNLDPAKFTDGHGDVQWIYNWETWRPAKTAHLNWIGTQRCMDCDSSPISQLKARANEQGWNTVLTLNEPDINGVSAATAAKWYIQHINPLQIKKAIPAVTSSTTPGKGLDWAADFISACAGHCHFDYINIHWYGHNLEGFKSHVQKTHNRFPNHKLIISEFALLAPANREHQVAFLKSAMPFLDRADYVKYYAVFVASSPDKISANTGGGDVGIGSSLYNNDGSLSANGIAYRG</sequence>
<dbReference type="Proteomes" id="UP000663850">
    <property type="component" value="Unassembled WGS sequence"/>
</dbReference>
<dbReference type="GO" id="GO:0071966">
    <property type="term" value="P:fungal-type cell wall polysaccharide metabolic process"/>
    <property type="evidence" value="ECO:0007669"/>
    <property type="project" value="TreeGrafter"/>
</dbReference>
<organism evidence="3 4">
    <name type="scientific">Rhizoctonia solani</name>
    <dbReference type="NCBI Taxonomy" id="456999"/>
    <lineage>
        <taxon>Eukaryota</taxon>
        <taxon>Fungi</taxon>
        <taxon>Dikarya</taxon>
        <taxon>Basidiomycota</taxon>
        <taxon>Agaricomycotina</taxon>
        <taxon>Agaricomycetes</taxon>
        <taxon>Cantharellales</taxon>
        <taxon>Ceratobasidiaceae</taxon>
        <taxon>Rhizoctonia</taxon>
    </lineage>
</organism>
<feature type="chain" id="PRO_5034408373" description="Asl1-like glycosyl hydrolase catalytic domain-containing protein" evidence="1">
    <location>
        <begin position="23"/>
        <end position="268"/>
    </location>
</feature>
<evidence type="ECO:0000256" key="1">
    <source>
        <dbReference type="SAM" id="SignalP"/>
    </source>
</evidence>
<dbReference type="PANTHER" id="PTHR34154">
    <property type="entry name" value="ALKALI-SENSITIVE LINKAGE PROTEIN 1"/>
    <property type="match status" value="1"/>
</dbReference>
<evidence type="ECO:0000259" key="2">
    <source>
        <dbReference type="Pfam" id="PF11790"/>
    </source>
</evidence>
<dbReference type="PANTHER" id="PTHR34154:SF3">
    <property type="entry name" value="ALKALI-SENSITIVE LINKAGE PROTEIN 1"/>
    <property type="match status" value="1"/>
</dbReference>
<name>A0A8H3DDY8_9AGAM</name>
<feature type="domain" description="Asl1-like glycosyl hydrolase catalytic" evidence="2">
    <location>
        <begin position="25"/>
        <end position="266"/>
    </location>
</feature>
<gene>
    <name evidence="3" type="ORF">RDB_LOCUS119638</name>
</gene>